<gene>
    <name evidence="3" type="ORF">F8O04_02215</name>
</gene>
<feature type="region of interest" description="Disordered" evidence="1">
    <location>
        <begin position="496"/>
        <end position="515"/>
    </location>
</feature>
<sequence length="515" mass="54319">MFLIALAVVFGMHATWALLTPLGGSPDETAHIVKAAGVAHGQGYGEYVDGTQRRAFTIPTGIRAAVDKVECTALRSNAPAVCDTVTTGGPDGMITVNSTAGLYNPVFYVLVGWPALLGDGDAAVYGMRLLGALLNAIFVAAAIACLSLLPRSRILILAALGIMTPTVAFLGGMVNPNALEVSTVAAFSAALYVALTVRARGRLLWWLCGLMAIAGMLGLQVRSLSPLWFFVAVVLISVIAGWRACWELLRRRQTIAAIVLVATAGIAALASTLSSGTLAQLGDYEGQGTRWDVGLRVTLFTFFEQVPPMVGAFGWNDASIPDFAVVAYLVLVLALAATAILGTESPRGRIAVLLALAAVPILPAIVQGGSVTNSGYIWQGRYGLALVTVFVYVTAFVARPVFERLRRVMQDRLLAVTIGIVALAHATGLQILLHRYGSGIESEYSTLLFSPAWTPFGLPMLVPVLGVWIVAALWAIGAALLVQAGDREREVEMKTIDDSALDTGPSHAHADTVTP</sequence>
<feature type="transmembrane region" description="Helical" evidence="2">
    <location>
        <begin position="456"/>
        <end position="482"/>
    </location>
</feature>
<feature type="transmembrane region" description="Helical" evidence="2">
    <location>
        <begin position="129"/>
        <end position="149"/>
    </location>
</feature>
<feature type="transmembrane region" description="Helical" evidence="2">
    <location>
        <begin position="178"/>
        <end position="196"/>
    </location>
</feature>
<dbReference type="Pfam" id="PF09913">
    <property type="entry name" value="DUF2142"/>
    <property type="match status" value="1"/>
</dbReference>
<feature type="transmembrane region" description="Helical" evidence="2">
    <location>
        <begin position="255"/>
        <end position="274"/>
    </location>
</feature>
<accession>A0A6H9WM70</accession>
<feature type="transmembrane region" description="Helical" evidence="2">
    <location>
        <begin position="414"/>
        <end position="436"/>
    </location>
</feature>
<keyword evidence="2" id="KW-0472">Membrane</keyword>
<keyword evidence="4" id="KW-1185">Reference proteome</keyword>
<evidence type="ECO:0000313" key="3">
    <source>
        <dbReference type="EMBL" id="KAB1649118.1"/>
    </source>
</evidence>
<name>A0A6H9WM70_9MICO</name>
<keyword evidence="2" id="KW-0812">Transmembrane</keyword>
<dbReference type="AlphaFoldDB" id="A0A6H9WM70"/>
<dbReference type="EMBL" id="WBJY01000001">
    <property type="protein sequence ID" value="KAB1649118.1"/>
    <property type="molecule type" value="Genomic_DNA"/>
</dbReference>
<evidence type="ECO:0000313" key="4">
    <source>
        <dbReference type="Proteomes" id="UP000431744"/>
    </source>
</evidence>
<protein>
    <submittedName>
        <fullName evidence="3">DUF2142 domain-containing protein</fullName>
    </submittedName>
</protein>
<comment type="caution">
    <text evidence="3">The sequence shown here is derived from an EMBL/GenBank/DDBJ whole genome shotgun (WGS) entry which is preliminary data.</text>
</comment>
<feature type="transmembrane region" description="Helical" evidence="2">
    <location>
        <begin position="323"/>
        <end position="343"/>
    </location>
</feature>
<evidence type="ECO:0000256" key="1">
    <source>
        <dbReference type="SAM" id="MobiDB-lite"/>
    </source>
</evidence>
<feature type="transmembrane region" description="Helical" evidence="2">
    <location>
        <begin position="382"/>
        <end position="402"/>
    </location>
</feature>
<feature type="transmembrane region" description="Helical" evidence="2">
    <location>
        <begin position="350"/>
        <end position="370"/>
    </location>
</feature>
<feature type="transmembrane region" description="Helical" evidence="2">
    <location>
        <begin position="154"/>
        <end position="172"/>
    </location>
</feature>
<dbReference type="RefSeq" id="WP_158027710.1">
    <property type="nucleotide sequence ID" value="NZ_BMHG01000001.1"/>
</dbReference>
<feature type="transmembrane region" description="Helical" evidence="2">
    <location>
        <begin position="203"/>
        <end position="221"/>
    </location>
</feature>
<evidence type="ECO:0000256" key="2">
    <source>
        <dbReference type="SAM" id="Phobius"/>
    </source>
</evidence>
<keyword evidence="2" id="KW-1133">Transmembrane helix</keyword>
<dbReference type="Proteomes" id="UP000431744">
    <property type="component" value="Unassembled WGS sequence"/>
</dbReference>
<reference evidence="3 4" key="1">
    <citation type="submission" date="2019-09" db="EMBL/GenBank/DDBJ databases">
        <title>Phylogeny of genus Pseudoclavibacter and closely related genus.</title>
        <authorList>
            <person name="Li Y."/>
        </authorList>
    </citation>
    <scope>NUCLEOTIDE SEQUENCE [LARGE SCALE GENOMIC DNA]</scope>
    <source>
        <strain evidence="3 4">EGI 60007</strain>
    </source>
</reference>
<proteinExistence type="predicted"/>
<feature type="transmembrane region" description="Helical" evidence="2">
    <location>
        <begin position="227"/>
        <end position="246"/>
    </location>
</feature>
<dbReference type="OrthoDB" id="3218260at2"/>
<dbReference type="InterPro" id="IPR018674">
    <property type="entry name" value="DUF2142_membrane"/>
</dbReference>
<organism evidence="3 4">
    <name type="scientific">Pseudoclavibacter endophyticus</name>
    <dbReference type="NCBI Taxonomy" id="1778590"/>
    <lineage>
        <taxon>Bacteria</taxon>
        <taxon>Bacillati</taxon>
        <taxon>Actinomycetota</taxon>
        <taxon>Actinomycetes</taxon>
        <taxon>Micrococcales</taxon>
        <taxon>Microbacteriaceae</taxon>
        <taxon>Pseudoclavibacter</taxon>
    </lineage>
</organism>